<accession>A0A9X6VF32</accession>
<gene>
    <name evidence="1" type="ORF">CN398_02990</name>
</gene>
<protein>
    <submittedName>
        <fullName evidence="1">Uncharacterized protein</fullName>
    </submittedName>
</protein>
<reference evidence="1 2" key="1">
    <citation type="submission" date="2017-09" db="EMBL/GenBank/DDBJ databases">
        <title>Large-scale bioinformatics analysis of Bacillus genomes uncovers conserved roles of natural products in bacterial physiology.</title>
        <authorList>
            <consortium name="Agbiome Team Llc"/>
            <person name="Bleich R.M."/>
            <person name="Kirk G.J."/>
            <person name="Santa Maria K.C."/>
            <person name="Allen S.E."/>
            <person name="Farag S."/>
            <person name="Shank E.A."/>
            <person name="Bowers A."/>
        </authorList>
    </citation>
    <scope>NUCLEOTIDE SEQUENCE [LARGE SCALE GENOMIC DNA]</scope>
    <source>
        <strain evidence="1 2">AFS015413</strain>
    </source>
</reference>
<dbReference type="EMBL" id="NTUS01000009">
    <property type="protein sequence ID" value="PFB09788.1"/>
    <property type="molecule type" value="Genomic_DNA"/>
</dbReference>
<dbReference type="Proteomes" id="UP000220397">
    <property type="component" value="Unassembled WGS sequence"/>
</dbReference>
<name>A0A9X6VF32_BACTU</name>
<dbReference type="RefSeq" id="WP_062804350.1">
    <property type="nucleotide sequence ID" value="NZ_CP014847.1"/>
</dbReference>
<proteinExistence type="predicted"/>
<sequence>MTYNEFLSLKKGDTVEEKGSGVLGEVTGKDIDCELVWVQWEDAKPFNSQWSYIKDINKY</sequence>
<dbReference type="AlphaFoldDB" id="A0A9X6VF32"/>
<organism evidence="1 2">
    <name type="scientific">Bacillus thuringiensis</name>
    <dbReference type="NCBI Taxonomy" id="1428"/>
    <lineage>
        <taxon>Bacteria</taxon>
        <taxon>Bacillati</taxon>
        <taxon>Bacillota</taxon>
        <taxon>Bacilli</taxon>
        <taxon>Bacillales</taxon>
        <taxon>Bacillaceae</taxon>
        <taxon>Bacillus</taxon>
        <taxon>Bacillus cereus group</taxon>
    </lineage>
</organism>
<evidence type="ECO:0000313" key="1">
    <source>
        <dbReference type="EMBL" id="PFB09788.1"/>
    </source>
</evidence>
<evidence type="ECO:0000313" key="2">
    <source>
        <dbReference type="Proteomes" id="UP000220397"/>
    </source>
</evidence>
<comment type="caution">
    <text evidence="1">The sequence shown here is derived from an EMBL/GenBank/DDBJ whole genome shotgun (WGS) entry which is preliminary data.</text>
</comment>